<feature type="compositionally biased region" description="Low complexity" evidence="1">
    <location>
        <begin position="7"/>
        <end position="16"/>
    </location>
</feature>
<evidence type="ECO:0000256" key="1">
    <source>
        <dbReference type="SAM" id="MobiDB-lite"/>
    </source>
</evidence>
<gene>
    <name evidence="2" type="ORF">PV04_03558</name>
</gene>
<feature type="compositionally biased region" description="Polar residues" evidence="1">
    <location>
        <begin position="31"/>
        <end position="42"/>
    </location>
</feature>
<dbReference type="Proteomes" id="UP000054266">
    <property type="component" value="Unassembled WGS sequence"/>
</dbReference>
<evidence type="ECO:0000313" key="3">
    <source>
        <dbReference type="Proteomes" id="UP000054266"/>
    </source>
</evidence>
<feature type="region of interest" description="Disordered" evidence="1">
    <location>
        <begin position="97"/>
        <end position="118"/>
    </location>
</feature>
<protein>
    <submittedName>
        <fullName evidence="2">Uncharacterized protein</fullName>
    </submittedName>
</protein>
<dbReference type="HOGENOM" id="CLU_855300_0_0_1"/>
<feature type="compositionally biased region" description="Polar residues" evidence="1">
    <location>
        <begin position="225"/>
        <end position="234"/>
    </location>
</feature>
<proteinExistence type="predicted"/>
<feature type="region of interest" description="Disordered" evidence="1">
    <location>
        <begin position="158"/>
        <end position="180"/>
    </location>
</feature>
<keyword evidence="3" id="KW-1185">Reference proteome</keyword>
<accession>A0A0D2EAP8</accession>
<dbReference type="AlphaFoldDB" id="A0A0D2EAP8"/>
<feature type="compositionally biased region" description="Basic and acidic residues" evidence="1">
    <location>
        <begin position="212"/>
        <end position="221"/>
    </location>
</feature>
<sequence length="325" mass="34549">MAKEFSSKSSSLSGGVDSRRGSRASRARPWLTNSVLRRQSAATGVKGCEDAPSLPKATTVTLGSDSAPPATVECVSEKQSASKIPILVRRCGSASLGKGGVQGKAKSTAMPSTVTGMATSASRIPVRAKVSSAGPRLAPQQVRPSKALGATAGLRLGKEVGNKRGTGGSAAAISRPMPEPEEMSIQKCINPEPIRTHRSDIVVRSILKHRAKPSDDTDARRPLTSPGNGVTSNPVEKKSVTWPEVYAIPTPARPWPMEEIPAWECRLCKGCGHAGWCPSLIGVTRGPQDIDVWLREQRARGYDYLEHSGGFLSSRDHDPTEPVIF</sequence>
<dbReference type="EMBL" id="KN846957">
    <property type="protein sequence ID" value="KIW71382.1"/>
    <property type="molecule type" value="Genomic_DNA"/>
</dbReference>
<evidence type="ECO:0000313" key="2">
    <source>
        <dbReference type="EMBL" id="KIW71382.1"/>
    </source>
</evidence>
<organism evidence="2 3">
    <name type="scientific">Phialophora macrospora</name>
    <dbReference type="NCBI Taxonomy" id="1851006"/>
    <lineage>
        <taxon>Eukaryota</taxon>
        <taxon>Fungi</taxon>
        <taxon>Dikarya</taxon>
        <taxon>Ascomycota</taxon>
        <taxon>Pezizomycotina</taxon>
        <taxon>Eurotiomycetes</taxon>
        <taxon>Chaetothyriomycetidae</taxon>
        <taxon>Chaetothyriales</taxon>
        <taxon>Herpotrichiellaceae</taxon>
        <taxon>Phialophora</taxon>
    </lineage>
</organism>
<feature type="region of interest" description="Disordered" evidence="1">
    <location>
        <begin position="210"/>
        <end position="236"/>
    </location>
</feature>
<feature type="compositionally biased region" description="Polar residues" evidence="1">
    <location>
        <begin position="109"/>
        <end position="118"/>
    </location>
</feature>
<reference evidence="2 3" key="1">
    <citation type="submission" date="2015-01" db="EMBL/GenBank/DDBJ databases">
        <title>The Genome Sequence of Capronia semiimmersa CBS27337.</title>
        <authorList>
            <consortium name="The Broad Institute Genomics Platform"/>
            <person name="Cuomo C."/>
            <person name="de Hoog S."/>
            <person name="Gorbushina A."/>
            <person name="Stielow B."/>
            <person name="Teixiera M."/>
            <person name="Abouelleil A."/>
            <person name="Chapman S.B."/>
            <person name="Priest M."/>
            <person name="Young S.K."/>
            <person name="Wortman J."/>
            <person name="Nusbaum C."/>
            <person name="Birren B."/>
        </authorList>
    </citation>
    <scope>NUCLEOTIDE SEQUENCE [LARGE SCALE GENOMIC DNA]</scope>
    <source>
        <strain evidence="2 3">CBS 27337</strain>
    </source>
</reference>
<name>A0A0D2EAP8_9EURO</name>
<feature type="region of interest" description="Disordered" evidence="1">
    <location>
        <begin position="1"/>
        <end position="67"/>
    </location>
</feature>